<dbReference type="GO" id="GO:0016757">
    <property type="term" value="F:glycosyltransferase activity"/>
    <property type="evidence" value="ECO:0007669"/>
    <property type="project" value="UniProtKB-KW"/>
</dbReference>
<dbReference type="PANTHER" id="PTHR43630">
    <property type="entry name" value="POLY-BETA-1,6-N-ACETYL-D-GLUCOSAMINE SYNTHASE"/>
    <property type="match status" value="1"/>
</dbReference>
<keyword evidence="5" id="KW-0418">Kinase</keyword>
<dbReference type="EMBL" id="AFAR01000203">
    <property type="protein sequence ID" value="EGF25963.1"/>
    <property type="molecule type" value="Genomic_DNA"/>
</dbReference>
<evidence type="ECO:0000256" key="4">
    <source>
        <dbReference type="SAM" id="Phobius"/>
    </source>
</evidence>
<comment type="caution">
    <text evidence="5">The sequence shown here is derived from an EMBL/GenBank/DDBJ whole genome shotgun (WGS) entry which is preliminary data.</text>
</comment>
<dbReference type="SUPFAM" id="SSF53448">
    <property type="entry name" value="Nucleotide-diphospho-sugar transferases"/>
    <property type="match status" value="1"/>
</dbReference>
<dbReference type="PATRIC" id="fig|991778.3.peg.4375"/>
<dbReference type="InterPro" id="IPR029044">
    <property type="entry name" value="Nucleotide-diphossugar_trans"/>
</dbReference>
<gene>
    <name evidence="5" type="ORF">RBWH47_00768</name>
</gene>
<keyword evidence="4" id="KW-0812">Transmembrane</keyword>
<feature type="transmembrane region" description="Helical" evidence="4">
    <location>
        <begin position="298"/>
        <end position="318"/>
    </location>
</feature>
<feature type="transmembrane region" description="Helical" evidence="4">
    <location>
        <begin position="324"/>
        <end position="343"/>
    </location>
</feature>
<comment type="similarity">
    <text evidence="1">Belongs to the glycosyltransferase 2 family.</text>
</comment>
<dbReference type="Proteomes" id="UP000006222">
    <property type="component" value="Unassembled WGS sequence"/>
</dbReference>
<evidence type="ECO:0000256" key="3">
    <source>
        <dbReference type="ARBA" id="ARBA00022679"/>
    </source>
</evidence>
<keyword evidence="4" id="KW-0472">Membrane</keyword>
<dbReference type="PANTHER" id="PTHR43630:SF1">
    <property type="entry name" value="POLY-BETA-1,6-N-ACETYL-D-GLUCOSAMINE SYNTHASE"/>
    <property type="match status" value="1"/>
</dbReference>
<protein>
    <submittedName>
        <fullName evidence="5">Two-component system sensor histidine kinase/response regulator, hybrid ('one component system')</fullName>
    </submittedName>
</protein>
<keyword evidence="4" id="KW-1133">Transmembrane helix</keyword>
<proteinExistence type="inferred from homology"/>
<sequence length="389" mass="43599">MNLIEILLLVFGGAFLWLAAHPFTTYPFSLWLLRRFSGAKHLQNVAGDASAFPDISILICAYNEENSIGNKLANCRRLAACYQSRVDVFVYCDGCTDRTVEIVQNSDAVIVNSESRSGKSVGMTKLARLAETDLLVFTDANVMLDDNALREIAIPFSDKQIGGVLGHLRYSNGEENDTAAVGAFYWHLDESIKDLESDTGSIPGGDGSLFAIRRELFRPVPPDIIDDFFTTMSVLCSGHRVAKAKKAVAVEKFSTSTEDEFRRKIRIACRNFNCNRHLFAEIMRLPPLDLYKYLSRRFFRWLIVFNLLFCALCWSALLLLRQNYVSLSAILLGVVVLTLACWRIKPLRKFFDLGAFFVAVGIGVIFSIRGERYQTWLPPQSARGSAESG</sequence>
<keyword evidence="3" id="KW-0808">Transferase</keyword>
<dbReference type="Gene3D" id="3.90.550.10">
    <property type="entry name" value="Spore Coat Polysaccharide Biosynthesis Protein SpsA, Chain A"/>
    <property type="match status" value="1"/>
</dbReference>
<name>F2AWM9_RHOBT</name>
<evidence type="ECO:0000313" key="5">
    <source>
        <dbReference type="EMBL" id="EGF25963.1"/>
    </source>
</evidence>
<reference evidence="5 6" key="1">
    <citation type="journal article" date="2013" name="Mar. Genomics">
        <title>Expression of sulfatases in Rhodopirellula baltica and the diversity of sulfatases in the genus Rhodopirellula.</title>
        <authorList>
            <person name="Wegner C.E."/>
            <person name="Richter-Heitmann T."/>
            <person name="Klindworth A."/>
            <person name="Klockow C."/>
            <person name="Richter M."/>
            <person name="Achstetter T."/>
            <person name="Glockner F.O."/>
            <person name="Harder J."/>
        </authorList>
    </citation>
    <scope>NUCLEOTIDE SEQUENCE [LARGE SCALE GENOMIC DNA]</scope>
    <source>
        <strain evidence="5 6">WH47</strain>
    </source>
</reference>
<organism evidence="5 6">
    <name type="scientific">Rhodopirellula baltica WH47</name>
    <dbReference type="NCBI Taxonomy" id="991778"/>
    <lineage>
        <taxon>Bacteria</taxon>
        <taxon>Pseudomonadati</taxon>
        <taxon>Planctomycetota</taxon>
        <taxon>Planctomycetia</taxon>
        <taxon>Pirellulales</taxon>
        <taxon>Pirellulaceae</taxon>
        <taxon>Rhodopirellula</taxon>
    </lineage>
</organism>
<dbReference type="GO" id="GO:0016301">
    <property type="term" value="F:kinase activity"/>
    <property type="evidence" value="ECO:0007669"/>
    <property type="project" value="UniProtKB-KW"/>
</dbReference>
<dbReference type="AlphaFoldDB" id="F2AWM9"/>
<dbReference type="Pfam" id="PF13641">
    <property type="entry name" value="Glyco_tranf_2_3"/>
    <property type="match status" value="1"/>
</dbReference>
<evidence type="ECO:0000256" key="2">
    <source>
        <dbReference type="ARBA" id="ARBA00022676"/>
    </source>
</evidence>
<evidence type="ECO:0000256" key="1">
    <source>
        <dbReference type="ARBA" id="ARBA00006739"/>
    </source>
</evidence>
<dbReference type="RefSeq" id="WP_007328039.1">
    <property type="nucleotide sequence ID" value="NZ_AFAR01000203.1"/>
</dbReference>
<feature type="transmembrane region" description="Helical" evidence="4">
    <location>
        <begin position="350"/>
        <end position="368"/>
    </location>
</feature>
<feature type="transmembrane region" description="Helical" evidence="4">
    <location>
        <begin position="6"/>
        <end position="33"/>
    </location>
</feature>
<accession>F2AWM9</accession>
<evidence type="ECO:0000313" key="6">
    <source>
        <dbReference type="Proteomes" id="UP000006222"/>
    </source>
</evidence>
<keyword evidence="2" id="KW-0328">Glycosyltransferase</keyword>